<evidence type="ECO:0000313" key="2">
    <source>
        <dbReference type="Proteomes" id="UP001057402"/>
    </source>
</evidence>
<dbReference type="Proteomes" id="UP001057402">
    <property type="component" value="Chromosome 7"/>
</dbReference>
<accession>A0ACB9NUM7</accession>
<keyword evidence="2" id="KW-1185">Reference proteome</keyword>
<protein>
    <submittedName>
        <fullName evidence="1">Uncharacterized protein</fullName>
    </submittedName>
</protein>
<dbReference type="EMBL" id="CM042886">
    <property type="protein sequence ID" value="KAI4339786.1"/>
    <property type="molecule type" value="Genomic_DNA"/>
</dbReference>
<organism evidence="1 2">
    <name type="scientific">Melastoma candidum</name>
    <dbReference type="NCBI Taxonomy" id="119954"/>
    <lineage>
        <taxon>Eukaryota</taxon>
        <taxon>Viridiplantae</taxon>
        <taxon>Streptophyta</taxon>
        <taxon>Embryophyta</taxon>
        <taxon>Tracheophyta</taxon>
        <taxon>Spermatophyta</taxon>
        <taxon>Magnoliopsida</taxon>
        <taxon>eudicotyledons</taxon>
        <taxon>Gunneridae</taxon>
        <taxon>Pentapetalae</taxon>
        <taxon>rosids</taxon>
        <taxon>malvids</taxon>
        <taxon>Myrtales</taxon>
        <taxon>Melastomataceae</taxon>
        <taxon>Melastomatoideae</taxon>
        <taxon>Melastomateae</taxon>
        <taxon>Melastoma</taxon>
    </lineage>
</organism>
<proteinExistence type="predicted"/>
<reference evidence="2" key="1">
    <citation type="journal article" date="2023" name="Front. Plant Sci.">
        <title>Chromosomal-level genome assembly of Melastoma candidum provides insights into trichome evolution.</title>
        <authorList>
            <person name="Zhong Y."/>
            <person name="Wu W."/>
            <person name="Sun C."/>
            <person name="Zou P."/>
            <person name="Liu Y."/>
            <person name="Dai S."/>
            <person name="Zhou R."/>
        </authorList>
    </citation>
    <scope>NUCLEOTIDE SEQUENCE [LARGE SCALE GENOMIC DNA]</scope>
</reference>
<evidence type="ECO:0000313" key="1">
    <source>
        <dbReference type="EMBL" id="KAI4339786.1"/>
    </source>
</evidence>
<gene>
    <name evidence="1" type="ORF">MLD38_024689</name>
</gene>
<sequence length="229" mass="25723">MLSSSFFFYDVKSFLRINFDHREIVEAMVNKNIVGHGGSGTVNRIEMKGGEVLAVKKLWSRSTKDFGDGFLEDNLVLNRELKTEPEVAYFGIAKVLQSRGGKDSTTTVIAGTYGYLAPEYAYSSKATTKCDVYSFRVVLMELITRKKPVEQEFGENKNIIYWISTKVDTKEGTLQLQDKRISGSFGKNMIRVLGIAIRCTFSSPALRPTMNEVVRLLTEADTRKSSEKA</sequence>
<name>A0ACB9NUM7_9MYRT</name>
<comment type="caution">
    <text evidence="1">The sequence shown here is derived from an EMBL/GenBank/DDBJ whole genome shotgun (WGS) entry which is preliminary data.</text>
</comment>